<sequence length="282" mass="29695">MAAALAGLASAIPASTFLQARAGLTLPSKDSFDFPGDLPKHKPGEILQQRAPAAAMAAFGLMPASLNNFPRHCNGGHGHSPRNAKLGKVLSKQIAIDAASINWHNGAWALLNLANKLAGFATVGGIRAALAFTATISIKSDVKAAELQPAYTPVPAIAGMLGLTSQITVPRRDAVLEAAQARGQTAFLLAAEAVPGCRWGSISVQALFKDRNSPLTYDAIYMRDVFSRAACVFVVHAGDNRRSGVARKGCRKKADLSEVLDQTQFKVLPMLVGDALLDFLGK</sequence>
<proteinExistence type="predicted"/>
<dbReference type="Proteomes" id="UP000323067">
    <property type="component" value="Chromosome vii"/>
</dbReference>
<reference evidence="1 2" key="1">
    <citation type="journal article" date="2017" name="BMC Genomics">
        <title>Chromosome level assembly and secondary metabolite potential of the parasitic fungus Cordyceps militaris.</title>
        <authorList>
            <person name="Kramer G.J."/>
            <person name="Nodwell J.R."/>
        </authorList>
    </citation>
    <scope>NUCLEOTIDE SEQUENCE [LARGE SCALE GENOMIC DNA]</scope>
    <source>
        <strain evidence="1 2">ATCC 34164</strain>
    </source>
</reference>
<gene>
    <name evidence="1" type="ORF">A9K55_008637</name>
</gene>
<organism evidence="1 2">
    <name type="scientific">Cordyceps militaris</name>
    <name type="common">Caterpillar fungus</name>
    <name type="synonym">Clavaria militaris</name>
    <dbReference type="NCBI Taxonomy" id="73501"/>
    <lineage>
        <taxon>Eukaryota</taxon>
        <taxon>Fungi</taxon>
        <taxon>Dikarya</taxon>
        <taxon>Ascomycota</taxon>
        <taxon>Pezizomycotina</taxon>
        <taxon>Sordariomycetes</taxon>
        <taxon>Hypocreomycetidae</taxon>
        <taxon>Hypocreales</taxon>
        <taxon>Cordycipitaceae</taxon>
        <taxon>Cordyceps</taxon>
    </lineage>
</organism>
<dbReference type="AlphaFoldDB" id="A0A2H4SGL5"/>
<protein>
    <submittedName>
        <fullName evidence="1">Secretory lipase family</fullName>
    </submittedName>
</protein>
<dbReference type="EMBL" id="CP023324">
    <property type="protein sequence ID" value="ATY62249.1"/>
    <property type="molecule type" value="Genomic_DNA"/>
</dbReference>
<name>A0A2H4SGL5_CORMI</name>
<evidence type="ECO:0000313" key="2">
    <source>
        <dbReference type="Proteomes" id="UP000323067"/>
    </source>
</evidence>
<dbReference type="VEuPathDB" id="FungiDB:A9K55_008637"/>
<accession>A0A2H4SGL5</accession>
<evidence type="ECO:0000313" key="1">
    <source>
        <dbReference type="EMBL" id="ATY62249.1"/>
    </source>
</evidence>